<name>E8NAU4_MICTS</name>
<dbReference type="HOGENOM" id="CLU_1137030_0_0_11"/>
<feature type="transmembrane region" description="Helical" evidence="2">
    <location>
        <begin position="102"/>
        <end position="125"/>
    </location>
</feature>
<evidence type="ECO:0000256" key="1">
    <source>
        <dbReference type="SAM" id="MobiDB-lite"/>
    </source>
</evidence>
<feature type="compositionally biased region" description="Pro residues" evidence="1">
    <location>
        <begin position="233"/>
        <end position="244"/>
    </location>
</feature>
<dbReference type="RefSeq" id="WP_013586084.1">
    <property type="nucleotide sequence ID" value="NC_015125.1"/>
</dbReference>
<dbReference type="InterPro" id="IPR007060">
    <property type="entry name" value="FtsL/DivIC"/>
</dbReference>
<feature type="compositionally biased region" description="Pro residues" evidence="1">
    <location>
        <begin position="1"/>
        <end position="10"/>
    </location>
</feature>
<evidence type="ECO:0000256" key="2">
    <source>
        <dbReference type="SAM" id="Phobius"/>
    </source>
</evidence>
<feature type="region of interest" description="Disordered" evidence="1">
    <location>
        <begin position="221"/>
        <end position="244"/>
    </location>
</feature>
<dbReference type="eggNOG" id="COG2919">
    <property type="taxonomic scope" value="Bacteria"/>
</dbReference>
<feature type="compositionally biased region" description="Low complexity" evidence="1">
    <location>
        <begin position="72"/>
        <end position="82"/>
    </location>
</feature>
<reference key="2">
    <citation type="submission" date="2011-02" db="EMBL/GenBank/DDBJ databases">
        <title>Genome sequence of Microbacterium testaceum StLB037.</title>
        <authorList>
            <person name="Morohoshi T."/>
            <person name="Wang W.Z."/>
            <person name="Someya N."/>
            <person name="Ikeda T."/>
        </authorList>
    </citation>
    <scope>NUCLEOTIDE SEQUENCE</scope>
    <source>
        <strain>StLB037</strain>
    </source>
</reference>
<evidence type="ECO:0000313" key="3">
    <source>
        <dbReference type="EMBL" id="BAJ75961.1"/>
    </source>
</evidence>
<reference evidence="3 4" key="1">
    <citation type="journal article" date="2011" name="J. Bacteriol.">
        <title>Genome sequence of Microbacterium testaceum StLB037, an N-acylhomoserine lactone-degrading bacterium isolated from potato leaves.</title>
        <authorList>
            <person name="Morohoshi T."/>
            <person name="Wang W.-Z."/>
            <person name="Someya N."/>
            <person name="Ikeda T."/>
        </authorList>
    </citation>
    <scope>NUCLEOTIDE SEQUENCE [LARGE SCALE GENOMIC DNA]</scope>
    <source>
        <strain evidence="3 4">StLB037</strain>
    </source>
</reference>
<feature type="region of interest" description="Disordered" evidence="1">
    <location>
        <begin position="1"/>
        <end position="82"/>
    </location>
</feature>
<keyword evidence="2" id="KW-0472">Membrane</keyword>
<dbReference type="Proteomes" id="UP000008975">
    <property type="component" value="Chromosome"/>
</dbReference>
<organism evidence="3 4">
    <name type="scientific">Microbacterium testaceum (strain StLB037)</name>
    <dbReference type="NCBI Taxonomy" id="979556"/>
    <lineage>
        <taxon>Bacteria</taxon>
        <taxon>Bacillati</taxon>
        <taxon>Actinomycetota</taxon>
        <taxon>Actinomycetes</taxon>
        <taxon>Micrococcales</taxon>
        <taxon>Microbacteriaceae</taxon>
        <taxon>Microbacterium</taxon>
    </lineage>
</organism>
<evidence type="ECO:0000313" key="4">
    <source>
        <dbReference type="Proteomes" id="UP000008975"/>
    </source>
</evidence>
<dbReference type="KEGG" id="mts:MTES_2997"/>
<gene>
    <name evidence="3" type="ordered locus">MTES_2997</name>
</gene>
<sequence>MDRPTLPPRGPASGGSSGAKGKGAKGKSTNGKITNGRGEKAKAPTASTAKTPSARPPGKPRTQGAEPKRPARTAARAAARPAAAQRRVDVRGWLGGIRVSGFVVIMLGLVVLGTFVLVPTVGTYMDQRQQIQALKSAVALSQSEVADLQSQRERWSDPAYITTQARERLYYTMPGEVVYLIDDDLPASAALQDQADVSGDVSQTRTDWMSQFMRSLTSAGSAQVAVPTVGVPDPTPTPDAPPAP</sequence>
<feature type="compositionally biased region" description="Gly residues" evidence="1">
    <location>
        <begin position="12"/>
        <end position="21"/>
    </location>
</feature>
<keyword evidence="2" id="KW-1133">Transmembrane helix</keyword>
<keyword evidence="2" id="KW-0812">Transmembrane</keyword>
<feature type="compositionally biased region" description="Low complexity" evidence="1">
    <location>
        <begin position="43"/>
        <end position="53"/>
    </location>
</feature>
<protein>
    <submittedName>
        <fullName evidence="3">Septum formation initiator</fullName>
    </submittedName>
</protein>
<proteinExistence type="predicted"/>
<dbReference type="AlphaFoldDB" id="E8NAU4"/>
<dbReference type="EMBL" id="AP012052">
    <property type="protein sequence ID" value="BAJ75961.1"/>
    <property type="molecule type" value="Genomic_DNA"/>
</dbReference>
<accession>E8NAU4</accession>
<dbReference type="STRING" id="979556.MTES_2997"/>
<dbReference type="Pfam" id="PF04977">
    <property type="entry name" value="DivIC"/>
    <property type="match status" value="1"/>
</dbReference>